<dbReference type="PRINTS" id="PR01023">
    <property type="entry name" value="NAFLGMOTY"/>
</dbReference>
<dbReference type="PRINTS" id="PR01021">
    <property type="entry name" value="OMPADOMAIN"/>
</dbReference>
<dbReference type="InterPro" id="IPR006665">
    <property type="entry name" value="OmpA-like"/>
</dbReference>
<dbReference type="PROSITE" id="PS01068">
    <property type="entry name" value="OMPA_1"/>
    <property type="match status" value="1"/>
</dbReference>
<reference evidence="7 8" key="1">
    <citation type="submission" date="2020-06" db="EMBL/GenBank/DDBJ databases">
        <authorList>
            <person name="Scott K."/>
        </authorList>
    </citation>
    <scope>NUCLEOTIDE SEQUENCE [LARGE SCALE GENOMIC DNA]</scope>
    <source>
        <strain evidence="7 8">HH1</strain>
    </source>
</reference>
<feature type="region of interest" description="Disordered" evidence="5">
    <location>
        <begin position="78"/>
        <end position="99"/>
    </location>
</feature>
<evidence type="ECO:0000313" key="8">
    <source>
        <dbReference type="Proteomes" id="UP001193680"/>
    </source>
</evidence>
<dbReference type="PROSITE" id="PS51123">
    <property type="entry name" value="OMPA_2"/>
    <property type="match status" value="1"/>
</dbReference>
<keyword evidence="3" id="KW-0998">Cell outer membrane</keyword>
<accession>A0ABS0BUW9</accession>
<reference evidence="7 8" key="2">
    <citation type="submission" date="2020-11" db="EMBL/GenBank/DDBJ databases">
        <title>Sulfur oxidizing isolate from Hospital Hole Sinkhole.</title>
        <authorList>
            <person name="Scott K.M."/>
        </authorList>
    </citation>
    <scope>NUCLEOTIDE SEQUENCE [LARGE SCALE GENOMIC DNA]</scope>
    <source>
        <strain evidence="7 8">HH1</strain>
    </source>
</reference>
<dbReference type="EMBL" id="JACBGI020000005">
    <property type="protein sequence ID" value="MBF6057626.1"/>
    <property type="molecule type" value="Genomic_DNA"/>
</dbReference>
<proteinExistence type="predicted"/>
<dbReference type="InterPro" id="IPR050330">
    <property type="entry name" value="Bact_OuterMem_StrucFunc"/>
</dbReference>
<dbReference type="Proteomes" id="UP001193680">
    <property type="component" value="Unassembled WGS sequence"/>
</dbReference>
<dbReference type="InterPro" id="IPR006690">
    <property type="entry name" value="OMPA-like_CS"/>
</dbReference>
<evidence type="ECO:0000256" key="1">
    <source>
        <dbReference type="ARBA" id="ARBA00004442"/>
    </source>
</evidence>
<dbReference type="SUPFAM" id="SSF103088">
    <property type="entry name" value="OmpA-like"/>
    <property type="match status" value="1"/>
</dbReference>
<protein>
    <submittedName>
        <fullName evidence="7">OmpA family protein</fullName>
    </submittedName>
</protein>
<sequence length="113" mass="12265">MPAPPEFRGFFDFDSAVLKSSAHQELDVFADYMNATPESKVQISGHTDSTGPAAYNQKLSERRADAVKEYLGSKGIADDRMNATGMGETAPIASNATRAGRAENRRVEVEIVK</sequence>
<dbReference type="PANTHER" id="PTHR30329">
    <property type="entry name" value="STATOR ELEMENT OF FLAGELLAR MOTOR COMPLEX"/>
    <property type="match status" value="1"/>
</dbReference>
<evidence type="ECO:0000259" key="6">
    <source>
        <dbReference type="PROSITE" id="PS51123"/>
    </source>
</evidence>
<keyword evidence="2 4" id="KW-0472">Membrane</keyword>
<gene>
    <name evidence="7" type="ORF">H8792_004660</name>
</gene>
<organism evidence="7 8">
    <name type="scientific">Thiomicrorhabdus heinhorstiae</name>
    <dbReference type="NCBI Taxonomy" id="2748010"/>
    <lineage>
        <taxon>Bacteria</taxon>
        <taxon>Pseudomonadati</taxon>
        <taxon>Pseudomonadota</taxon>
        <taxon>Gammaproteobacteria</taxon>
        <taxon>Thiotrichales</taxon>
        <taxon>Piscirickettsiaceae</taxon>
        <taxon>Thiomicrorhabdus</taxon>
    </lineage>
</organism>
<dbReference type="InterPro" id="IPR036737">
    <property type="entry name" value="OmpA-like_sf"/>
</dbReference>
<dbReference type="Gene3D" id="3.30.1330.60">
    <property type="entry name" value="OmpA-like domain"/>
    <property type="match status" value="1"/>
</dbReference>
<evidence type="ECO:0000256" key="4">
    <source>
        <dbReference type="PROSITE-ProRule" id="PRU00473"/>
    </source>
</evidence>
<dbReference type="Pfam" id="PF00691">
    <property type="entry name" value="OmpA"/>
    <property type="match status" value="1"/>
</dbReference>
<evidence type="ECO:0000256" key="2">
    <source>
        <dbReference type="ARBA" id="ARBA00023136"/>
    </source>
</evidence>
<comment type="subcellular location">
    <subcellularLocation>
        <location evidence="1">Cell outer membrane</location>
    </subcellularLocation>
</comment>
<dbReference type="InterPro" id="IPR006664">
    <property type="entry name" value="OMP_bac"/>
</dbReference>
<evidence type="ECO:0000313" key="7">
    <source>
        <dbReference type="EMBL" id="MBF6057626.1"/>
    </source>
</evidence>
<evidence type="ECO:0000256" key="5">
    <source>
        <dbReference type="SAM" id="MobiDB-lite"/>
    </source>
</evidence>
<evidence type="ECO:0000256" key="3">
    <source>
        <dbReference type="ARBA" id="ARBA00023237"/>
    </source>
</evidence>
<name>A0ABS0BUW9_9GAMM</name>
<feature type="domain" description="OmpA-like" evidence="6">
    <location>
        <begin position="1"/>
        <end position="113"/>
    </location>
</feature>
<comment type="caution">
    <text evidence="7">The sequence shown here is derived from an EMBL/GenBank/DDBJ whole genome shotgun (WGS) entry which is preliminary data.</text>
</comment>
<dbReference type="PANTHER" id="PTHR30329:SF21">
    <property type="entry name" value="LIPOPROTEIN YIAD-RELATED"/>
    <property type="match status" value="1"/>
</dbReference>
<dbReference type="CDD" id="cd07185">
    <property type="entry name" value="OmpA_C-like"/>
    <property type="match status" value="1"/>
</dbReference>
<keyword evidence="8" id="KW-1185">Reference proteome</keyword>